<name>A0A4Y2GEY6_ARAVE</name>
<dbReference type="Proteomes" id="UP000499080">
    <property type="component" value="Unassembled WGS sequence"/>
</dbReference>
<evidence type="ECO:0000313" key="2">
    <source>
        <dbReference type="Proteomes" id="UP000499080"/>
    </source>
</evidence>
<organism evidence="1 2">
    <name type="scientific">Araneus ventricosus</name>
    <name type="common">Orbweaver spider</name>
    <name type="synonym">Epeira ventricosa</name>
    <dbReference type="NCBI Taxonomy" id="182803"/>
    <lineage>
        <taxon>Eukaryota</taxon>
        <taxon>Metazoa</taxon>
        <taxon>Ecdysozoa</taxon>
        <taxon>Arthropoda</taxon>
        <taxon>Chelicerata</taxon>
        <taxon>Arachnida</taxon>
        <taxon>Araneae</taxon>
        <taxon>Araneomorphae</taxon>
        <taxon>Entelegynae</taxon>
        <taxon>Araneoidea</taxon>
        <taxon>Araneidae</taxon>
        <taxon>Araneus</taxon>
    </lineage>
</organism>
<dbReference type="EMBL" id="BGPR01001304">
    <property type="protein sequence ID" value="GBM50574.1"/>
    <property type="molecule type" value="Genomic_DNA"/>
</dbReference>
<dbReference type="AlphaFoldDB" id="A0A4Y2GEY6"/>
<keyword evidence="2" id="KW-1185">Reference proteome</keyword>
<comment type="caution">
    <text evidence="1">The sequence shown here is derived from an EMBL/GenBank/DDBJ whole genome shotgun (WGS) entry which is preliminary data.</text>
</comment>
<sequence length="123" mass="14387">MTRTTPAGRRLAPYVRFRLQQTHIHSRSAVESGFEPRPPRPKPYYRDRGGLLVRSRFAAGGLEFETRFQRISDLYVELMYVKSDVVGQTSSRWCGEETWREGGQRCCRPRHQIVVQNYESIPK</sequence>
<protein>
    <submittedName>
        <fullName evidence="1">Uncharacterized protein</fullName>
    </submittedName>
</protein>
<evidence type="ECO:0000313" key="1">
    <source>
        <dbReference type="EMBL" id="GBM50574.1"/>
    </source>
</evidence>
<gene>
    <name evidence="1" type="ORF">AVEN_266791_1</name>
</gene>
<proteinExistence type="predicted"/>
<reference evidence="1 2" key="1">
    <citation type="journal article" date="2019" name="Sci. Rep.">
        <title>Orb-weaving spider Araneus ventricosus genome elucidates the spidroin gene catalogue.</title>
        <authorList>
            <person name="Kono N."/>
            <person name="Nakamura H."/>
            <person name="Ohtoshi R."/>
            <person name="Moran D.A.P."/>
            <person name="Shinohara A."/>
            <person name="Yoshida Y."/>
            <person name="Fujiwara M."/>
            <person name="Mori M."/>
            <person name="Tomita M."/>
            <person name="Arakawa K."/>
        </authorList>
    </citation>
    <scope>NUCLEOTIDE SEQUENCE [LARGE SCALE GENOMIC DNA]</scope>
</reference>
<accession>A0A4Y2GEY6</accession>